<comment type="similarity">
    <text evidence="10">Belongs to the insect chemoreceptor superfamily. Heteromeric odorant receptor channel (TC 1.A.69) family.</text>
</comment>
<evidence type="ECO:0000256" key="2">
    <source>
        <dbReference type="ARBA" id="ARBA00022475"/>
    </source>
</evidence>
<evidence type="ECO:0000313" key="11">
    <source>
        <dbReference type="EMBL" id="AQM56038.1"/>
    </source>
</evidence>
<evidence type="ECO:0000256" key="8">
    <source>
        <dbReference type="ARBA" id="ARBA00023170"/>
    </source>
</evidence>
<reference evidence="11" key="2">
    <citation type="submission" date="2016-03" db="EMBL/GenBank/DDBJ databases">
        <authorList>
            <person name="Ploux O."/>
        </authorList>
    </citation>
    <scope>NUCLEOTIDE SEQUENCE</scope>
</reference>
<keyword evidence="3 10" id="KW-0716">Sensory transduction</keyword>
<feature type="transmembrane region" description="Helical" evidence="10">
    <location>
        <begin position="144"/>
        <end position="163"/>
    </location>
</feature>
<dbReference type="PANTHER" id="PTHR21137">
    <property type="entry name" value="ODORANT RECEPTOR"/>
    <property type="match status" value="1"/>
</dbReference>
<dbReference type="PANTHER" id="PTHR21137:SF35">
    <property type="entry name" value="ODORANT RECEPTOR 19A-RELATED"/>
    <property type="match status" value="1"/>
</dbReference>
<comment type="caution">
    <text evidence="10">Lacks conserved residue(s) required for the propagation of feature annotation.</text>
</comment>
<dbReference type="InterPro" id="IPR004117">
    <property type="entry name" value="7tm6_olfct_rcpt"/>
</dbReference>
<keyword evidence="6 10" id="KW-1133">Transmembrane helix</keyword>
<keyword evidence="9 10" id="KW-0807">Transducer</keyword>
<keyword evidence="4 10" id="KW-0812">Transmembrane</keyword>
<dbReference type="GO" id="GO:0007165">
    <property type="term" value="P:signal transduction"/>
    <property type="evidence" value="ECO:0007669"/>
    <property type="project" value="UniProtKB-KW"/>
</dbReference>
<keyword evidence="8 10" id="KW-0675">Receptor</keyword>
<feature type="transmembrane region" description="Helical" evidence="10">
    <location>
        <begin position="213"/>
        <end position="240"/>
    </location>
</feature>
<protein>
    <recommendedName>
        <fullName evidence="10">Odorant receptor</fullName>
    </recommendedName>
</protein>
<reference evidence="11" key="1">
    <citation type="journal article" date="2016" name="Sci. Rep.">
        <title>Identification and expression analysis of an olfactory receptor gene family in green plant bug Apolygus lucorum (Meyer-Dur).</title>
        <authorList>
            <person name="An X.K."/>
            <person name="Sun L."/>
            <person name="Liu H.W."/>
            <person name="Liu D.F."/>
            <person name="Ding Y.X."/>
            <person name="Li L.M."/>
            <person name="Zhang Y.J."/>
            <person name="Guo Y.Y."/>
        </authorList>
    </citation>
    <scope>NUCLEOTIDE SEQUENCE</scope>
</reference>
<sequence>MSGDISRFKAKSTTTNESLMREEYIRKGIDENNGLFLIIGGMYTGYLPISILHAILTAVHIPLLLAAVIIGRNDYVVVSETIHFIILLSLAFVISMRYLSVRKKLDNIFEAMGRGYYNYEGTLDPGTEKEFAIHLKESEKRKSVLKYVFVGGCIGALICVSILRPVLQYYLKKYIKSKKLPHGLNGAKNTFIYYPWDSSNTWLNFIGYFLQDAYTLMTANVVFGFVLMFVSTAESVVVQLDKLKLSLKRIKIRAAFIASINHEDPATNNNKDFRRALHICIKHSIKHHQLISRIFDDFKSINYLLLFYLIGSLTFLLCMSAVLFAADDVSLISKATFVFFITSELVATFLVCMYGEHIAGMSSSLPMDLYNTEWYHFSNELLIYYRMLAMRCTRPCQLTAGGFSQINRNTFLEVLKTAFSYANLLQASKQK</sequence>
<feature type="transmembrane region" description="Helical" evidence="10">
    <location>
        <begin position="303"/>
        <end position="325"/>
    </location>
</feature>
<evidence type="ECO:0000256" key="10">
    <source>
        <dbReference type="RuleBase" id="RU351113"/>
    </source>
</evidence>
<evidence type="ECO:0000256" key="5">
    <source>
        <dbReference type="ARBA" id="ARBA00022725"/>
    </source>
</evidence>
<keyword evidence="7 10" id="KW-0472">Membrane</keyword>
<dbReference type="EMBL" id="KU958209">
    <property type="protein sequence ID" value="AQM56038.1"/>
    <property type="molecule type" value="mRNA"/>
</dbReference>
<evidence type="ECO:0000256" key="3">
    <source>
        <dbReference type="ARBA" id="ARBA00022606"/>
    </source>
</evidence>
<keyword evidence="2" id="KW-1003">Cell membrane</keyword>
<proteinExistence type="evidence at transcript level"/>
<dbReference type="GO" id="GO:0004984">
    <property type="term" value="F:olfactory receptor activity"/>
    <property type="evidence" value="ECO:0007669"/>
    <property type="project" value="InterPro"/>
</dbReference>
<evidence type="ECO:0000256" key="4">
    <source>
        <dbReference type="ARBA" id="ARBA00022692"/>
    </source>
</evidence>
<gene>
    <name evidence="11" type="primary">OR32</name>
</gene>
<evidence type="ECO:0000256" key="1">
    <source>
        <dbReference type="ARBA" id="ARBA00004651"/>
    </source>
</evidence>
<accession>A0A1Q1NIQ1</accession>
<keyword evidence="5 10" id="KW-0552">Olfaction</keyword>
<name>A0A1Q1NIQ1_APOLU</name>
<evidence type="ECO:0000256" key="9">
    <source>
        <dbReference type="ARBA" id="ARBA00023224"/>
    </source>
</evidence>
<dbReference type="GO" id="GO:0005549">
    <property type="term" value="F:odorant binding"/>
    <property type="evidence" value="ECO:0007669"/>
    <property type="project" value="InterPro"/>
</dbReference>
<comment type="subcellular location">
    <subcellularLocation>
        <location evidence="1 10">Cell membrane</location>
        <topology evidence="1 10">Multi-pass membrane protein</topology>
    </subcellularLocation>
</comment>
<feature type="transmembrane region" description="Helical" evidence="10">
    <location>
        <begin position="331"/>
        <end position="354"/>
    </location>
</feature>
<dbReference type="GO" id="GO:0005886">
    <property type="term" value="C:plasma membrane"/>
    <property type="evidence" value="ECO:0007669"/>
    <property type="project" value="UniProtKB-SubCell"/>
</dbReference>
<evidence type="ECO:0000256" key="6">
    <source>
        <dbReference type="ARBA" id="ARBA00022989"/>
    </source>
</evidence>
<dbReference type="Pfam" id="PF02949">
    <property type="entry name" value="7tm_6"/>
    <property type="match status" value="1"/>
</dbReference>
<evidence type="ECO:0000256" key="7">
    <source>
        <dbReference type="ARBA" id="ARBA00023136"/>
    </source>
</evidence>
<feature type="transmembrane region" description="Helical" evidence="10">
    <location>
        <begin position="82"/>
        <end position="99"/>
    </location>
</feature>
<organism evidence="11">
    <name type="scientific">Apolygus lucorum</name>
    <name type="common">Small green plant bug</name>
    <name type="synonym">Lygocoris lucorum</name>
    <dbReference type="NCBI Taxonomy" id="248454"/>
    <lineage>
        <taxon>Eukaryota</taxon>
        <taxon>Metazoa</taxon>
        <taxon>Ecdysozoa</taxon>
        <taxon>Arthropoda</taxon>
        <taxon>Hexapoda</taxon>
        <taxon>Insecta</taxon>
        <taxon>Pterygota</taxon>
        <taxon>Neoptera</taxon>
        <taxon>Paraneoptera</taxon>
        <taxon>Hemiptera</taxon>
        <taxon>Heteroptera</taxon>
        <taxon>Panheteroptera</taxon>
        <taxon>Cimicomorpha</taxon>
        <taxon>Miridae</taxon>
        <taxon>Mirini</taxon>
        <taxon>Apolygus</taxon>
    </lineage>
</organism>
<dbReference type="AlphaFoldDB" id="A0A1Q1NIQ1"/>